<dbReference type="Proteomes" id="UP000176404">
    <property type="component" value="Unassembled WGS sequence"/>
</dbReference>
<evidence type="ECO:0000313" key="9">
    <source>
        <dbReference type="Proteomes" id="UP000176404"/>
    </source>
</evidence>
<evidence type="ECO:0000256" key="1">
    <source>
        <dbReference type="ARBA" id="ARBA00004514"/>
    </source>
</evidence>
<dbReference type="Pfam" id="PF00753">
    <property type="entry name" value="Lactamase_B"/>
    <property type="match status" value="1"/>
</dbReference>
<comment type="function">
    <text evidence="6">Endoribonuclease that catalyzes the hydrolysis of histone-coding pre-mRNA 3'-end. Involved in histone pre-mRNA processing during the S-phase of the cell cycle, which is required for entering/progressing through S-phase. Cleaves histone pre-mRNA at a major and a minor cleavage site after the 5'-ACCCA-3' and the 5'-ACCCACA-3' sequence, respectively, and located downstream of the stem-loop. May require the presence of the HDE element located at the histone pre-RNA 3'-end to avoid non-specific cleavage.</text>
</comment>
<evidence type="ECO:0000313" key="8">
    <source>
        <dbReference type="EMBL" id="OGM60773.1"/>
    </source>
</evidence>
<dbReference type="GO" id="GO:0005829">
    <property type="term" value="C:cytosol"/>
    <property type="evidence" value="ECO:0007669"/>
    <property type="project" value="UniProtKB-SubCell"/>
</dbReference>
<sequence length="205" mass="23059">MKVITLNMSKVKVLIEGYAKKTKEGWLASSSTTLIEDGGKKIIVDPGINRELLFRKLKDQGLTPNGIDIVFMTHYHPDHMFLTSVFEKAMVVDGDTVYEKDNETGYEGRVPGTSLEVILTPGHAHEHAALLATTERGKIVVAADVFWWTDEEKQQTDNVKALVNKEDPFTKDREALKASRRKVLEIADWIIPGHGKMFRNPKKKG</sequence>
<dbReference type="InterPro" id="IPR039344">
    <property type="entry name" value="MBLAC1"/>
</dbReference>
<evidence type="ECO:0000259" key="7">
    <source>
        <dbReference type="SMART" id="SM00849"/>
    </source>
</evidence>
<evidence type="ECO:0000256" key="5">
    <source>
        <dbReference type="ARBA" id="ARBA00044690"/>
    </source>
</evidence>
<dbReference type="Gene3D" id="3.60.15.10">
    <property type="entry name" value="Ribonuclease Z/Hydroxyacylglutathione hydrolase-like"/>
    <property type="match status" value="1"/>
</dbReference>
<name>A0A1F8B9R3_9BACT</name>
<accession>A0A1F8B9R3</accession>
<evidence type="ECO:0000256" key="4">
    <source>
        <dbReference type="ARBA" id="ARBA00032988"/>
    </source>
</evidence>
<evidence type="ECO:0000256" key="3">
    <source>
        <dbReference type="ARBA" id="ARBA00014856"/>
    </source>
</evidence>
<reference evidence="8 9" key="1">
    <citation type="journal article" date="2016" name="Nat. Commun.">
        <title>Thousands of microbial genomes shed light on interconnected biogeochemical processes in an aquifer system.</title>
        <authorList>
            <person name="Anantharaman K."/>
            <person name="Brown C.T."/>
            <person name="Hug L.A."/>
            <person name="Sharon I."/>
            <person name="Castelle C.J."/>
            <person name="Probst A.J."/>
            <person name="Thomas B.C."/>
            <person name="Singh A."/>
            <person name="Wilkins M.J."/>
            <person name="Karaoz U."/>
            <person name="Brodie E.L."/>
            <person name="Williams K.H."/>
            <person name="Hubbard S.S."/>
            <person name="Banfield J.F."/>
        </authorList>
    </citation>
    <scope>NUCLEOTIDE SEQUENCE [LARGE SCALE GENOMIC DNA]</scope>
</reference>
<organism evidence="8 9">
    <name type="scientific">Candidatus Woesebacteria bacterium RIFCSPLOWO2_01_FULL_39_10b</name>
    <dbReference type="NCBI Taxonomy" id="1802517"/>
    <lineage>
        <taxon>Bacteria</taxon>
        <taxon>Candidatus Woeseibacteriota</taxon>
    </lineage>
</organism>
<dbReference type="STRING" id="1802517.A2892_01890"/>
<evidence type="ECO:0000256" key="6">
    <source>
        <dbReference type="ARBA" id="ARBA00045869"/>
    </source>
</evidence>
<proteinExistence type="predicted"/>
<comment type="subcellular location">
    <subcellularLocation>
        <location evidence="1">Cytoplasm</location>
        <location evidence="1">Cytosol</location>
    </subcellularLocation>
</comment>
<comment type="caution">
    <text evidence="8">The sequence shown here is derived from an EMBL/GenBank/DDBJ whole genome shotgun (WGS) entry which is preliminary data.</text>
</comment>
<feature type="domain" description="Metallo-beta-lactamase" evidence="7">
    <location>
        <begin position="29"/>
        <end position="194"/>
    </location>
</feature>
<evidence type="ECO:0000256" key="2">
    <source>
        <dbReference type="ARBA" id="ARBA00011738"/>
    </source>
</evidence>
<gene>
    <name evidence="8" type="ORF">A2892_01890</name>
</gene>
<dbReference type="PANTHER" id="PTHR23200:SF48">
    <property type="entry name" value="METALLO-BETA-LACTAMASE DOMAIN-CONTAINING PROTEIN 1"/>
    <property type="match status" value="1"/>
</dbReference>
<dbReference type="InterPro" id="IPR001279">
    <property type="entry name" value="Metallo-B-lactamas"/>
</dbReference>
<dbReference type="SUPFAM" id="SSF56281">
    <property type="entry name" value="Metallo-hydrolase/oxidoreductase"/>
    <property type="match status" value="1"/>
</dbReference>
<dbReference type="EMBL" id="MGHD01000003">
    <property type="protein sequence ID" value="OGM60773.1"/>
    <property type="molecule type" value="Genomic_DNA"/>
</dbReference>
<dbReference type="AlphaFoldDB" id="A0A1F8B9R3"/>
<comment type="subunit">
    <text evidence="2">Homodimer.</text>
</comment>
<comment type="catalytic activity">
    <reaction evidence="5">
        <text>a ribonucleotidyl-ribonucleotide-RNA + H2O = a 3'-end ribonucleotide-RNA + a 5'-end 5'-phospho-ribonucleoside-RNA + H(+)</text>
        <dbReference type="Rhea" id="RHEA:68096"/>
        <dbReference type="Rhea" id="RHEA-COMP:15179"/>
        <dbReference type="Rhea" id="RHEA-COMP:17355"/>
        <dbReference type="Rhea" id="RHEA-COMP:17428"/>
        <dbReference type="ChEBI" id="CHEBI:15377"/>
        <dbReference type="ChEBI" id="CHEBI:15378"/>
        <dbReference type="ChEBI" id="CHEBI:74896"/>
        <dbReference type="ChEBI" id="CHEBI:138282"/>
        <dbReference type="ChEBI" id="CHEBI:173118"/>
    </reaction>
    <physiologicalReaction direction="left-to-right" evidence="5">
        <dbReference type="Rhea" id="RHEA:68097"/>
    </physiologicalReaction>
</comment>
<dbReference type="PANTHER" id="PTHR23200">
    <property type="entry name" value="METALLO-BETA-LACTAMASE DOMAIN-CONTAINING PROTEIN 1"/>
    <property type="match status" value="1"/>
</dbReference>
<dbReference type="CDD" id="cd07711">
    <property type="entry name" value="MBLAC1-like_MBL-fold"/>
    <property type="match status" value="1"/>
</dbReference>
<protein>
    <recommendedName>
        <fullName evidence="3">Metallo-beta-lactamase domain-containing protein 1</fullName>
    </recommendedName>
    <alternativeName>
        <fullName evidence="4">Endoribonuclease MBLAC1</fullName>
    </alternativeName>
</protein>
<dbReference type="InterPro" id="IPR036866">
    <property type="entry name" value="RibonucZ/Hydroxyglut_hydro"/>
</dbReference>
<dbReference type="SMART" id="SM00849">
    <property type="entry name" value="Lactamase_B"/>
    <property type="match status" value="1"/>
</dbReference>